<dbReference type="EMBL" id="FOPJ01000001">
    <property type="protein sequence ID" value="SFG15843.1"/>
    <property type="molecule type" value="Genomic_DNA"/>
</dbReference>
<name>A0A1I2PK96_9CORY</name>
<evidence type="ECO:0000256" key="1">
    <source>
        <dbReference type="SAM" id="Phobius"/>
    </source>
</evidence>
<dbReference type="GO" id="GO:0005975">
    <property type="term" value="P:carbohydrate metabolic process"/>
    <property type="evidence" value="ECO:0007669"/>
    <property type="project" value="UniProtKB-ARBA"/>
</dbReference>
<evidence type="ECO:0000313" key="6">
    <source>
        <dbReference type="Proteomes" id="UP000199065"/>
    </source>
</evidence>
<evidence type="ECO:0000256" key="2">
    <source>
        <dbReference type="SAM" id="SignalP"/>
    </source>
</evidence>
<evidence type="ECO:0000313" key="5">
    <source>
        <dbReference type="EMBL" id="SFG15843.1"/>
    </source>
</evidence>
<feature type="signal peptide" evidence="2">
    <location>
        <begin position="1"/>
        <end position="28"/>
    </location>
</feature>
<reference evidence="5 6" key="1">
    <citation type="submission" date="2016-10" db="EMBL/GenBank/DDBJ databases">
        <authorList>
            <person name="de Groot N.N."/>
        </authorList>
    </citation>
    <scope>NUCLEOTIDE SEQUENCE [LARGE SCALE GENOMIC DNA]</scope>
    <source>
        <strain>J11</strain>
        <strain evidence="6">PG 39</strain>
    </source>
</reference>
<evidence type="ECO:0000259" key="4">
    <source>
        <dbReference type="Pfam" id="PF17802"/>
    </source>
</evidence>
<dbReference type="Pfam" id="PF17802">
    <property type="entry name" value="SpaA"/>
    <property type="match status" value="1"/>
</dbReference>
<keyword evidence="2" id="KW-0732">Signal</keyword>
<keyword evidence="1" id="KW-0472">Membrane</keyword>
<feature type="transmembrane region" description="Helical" evidence="1">
    <location>
        <begin position="520"/>
        <end position="540"/>
    </location>
</feature>
<dbReference type="RefSeq" id="WP_092283281.1">
    <property type="nucleotide sequence ID" value="NZ_FOPJ01000001.1"/>
</dbReference>
<feature type="domain" description="Gram-positive pilin subunit D1 N-terminal" evidence="3">
    <location>
        <begin position="61"/>
        <end position="198"/>
    </location>
</feature>
<evidence type="ECO:0000259" key="3">
    <source>
        <dbReference type="Pfam" id="PF16555"/>
    </source>
</evidence>
<dbReference type="InterPro" id="IPR048052">
    <property type="entry name" value="FM1-like"/>
</dbReference>
<dbReference type="STRING" id="185761.SAMN05660282_00069"/>
<dbReference type="Pfam" id="PF16555">
    <property type="entry name" value="GramPos_pilinD1"/>
    <property type="match status" value="1"/>
</dbReference>
<dbReference type="OrthoDB" id="3199332at2"/>
<dbReference type="InterPro" id="IPR013783">
    <property type="entry name" value="Ig-like_fold"/>
</dbReference>
<gene>
    <name evidence="5" type="ORF">SAMN05660282_00069</name>
</gene>
<protein>
    <submittedName>
        <fullName evidence="5">LPXTG-motif cell wall anchor domain-containing protein/fimbrial isopeptide formation D2 domain-containing protein</fullName>
    </submittedName>
</protein>
<dbReference type="Gene3D" id="2.60.40.10">
    <property type="entry name" value="Immunoglobulins"/>
    <property type="match status" value="2"/>
</dbReference>
<dbReference type="NCBIfam" id="NF033902">
    <property type="entry name" value="iso_D2_wall_anc"/>
    <property type="match status" value="1"/>
</dbReference>
<proteinExistence type="predicted"/>
<feature type="chain" id="PRO_5039719210" evidence="2">
    <location>
        <begin position="29"/>
        <end position="546"/>
    </location>
</feature>
<sequence>MTKHRSQPVFAIVGALALALGGVIPATAPNAAAVVVNPAPTSEQPAPPAPELPASLIDPAKTGSLTIHKYLSDKATEVGTGNEQSPIPGQPMDGVSFTVQRVDADLTTDEGWANAVALTPDTANPTGKPEKKTTAGGVATFSELPVGVYLVTEDSPPQGSPGQESLVPSAPFLVFIPMTNPDDTSQWNYDIHVYPKNSKIGITKSVEDAGKHVGDKLTWTITADIPVPTYTRETATTSSGEGEETTTTTDTVDPLTKYVISDPVPSDRVKVSAEDVTVTAPKVEGLAPADYTVTVDPNTSEVTVTFGPSGLQKLAEARHAAAENGEVGEEAPQVIVTIDAEILEVGETSGMTFNEATLNTKTSADPDVEDIEVKSDEVVTQHRTVTIDKHEKGNPDTKLEGAEFELYVCDADAQLGEKIEAGNNPDAPGEKFSSWTTGADGTVTIDGLHVTDFADNAYLEEEDQKYCLVETKAPEGYELRTQPVPFELPSLSEGVEDPHVVSVANIKSVSPNLPLTGGPGIIALVLAGLALIGGGAWYGLRSSRRS</sequence>
<feature type="domain" description="SpaA-like prealbumin fold" evidence="4">
    <location>
        <begin position="385"/>
        <end position="488"/>
    </location>
</feature>
<organism evidence="5 6">
    <name type="scientific">Corynebacterium spheniscorum</name>
    <dbReference type="NCBI Taxonomy" id="185761"/>
    <lineage>
        <taxon>Bacteria</taxon>
        <taxon>Bacillati</taxon>
        <taxon>Actinomycetota</taxon>
        <taxon>Actinomycetes</taxon>
        <taxon>Mycobacteriales</taxon>
        <taxon>Corynebacteriaceae</taxon>
        <taxon>Corynebacterium</taxon>
    </lineage>
</organism>
<keyword evidence="1" id="KW-0812">Transmembrane</keyword>
<dbReference type="Proteomes" id="UP000199065">
    <property type="component" value="Unassembled WGS sequence"/>
</dbReference>
<dbReference type="Gene3D" id="2.60.40.740">
    <property type="match status" value="1"/>
</dbReference>
<keyword evidence="6" id="KW-1185">Reference proteome</keyword>
<keyword evidence="1" id="KW-1133">Transmembrane helix</keyword>
<dbReference type="AlphaFoldDB" id="A0A1I2PK96"/>
<dbReference type="InterPro" id="IPR041033">
    <property type="entry name" value="SpaA_PFL_dom_1"/>
</dbReference>
<accession>A0A1I2PK96</accession>
<dbReference type="InterPro" id="IPR032364">
    <property type="entry name" value="GramPos_pilinD1_N"/>
</dbReference>